<dbReference type="AlphaFoldDB" id="A0A0N9I2F9"/>
<protein>
    <recommendedName>
        <fullName evidence="3">tRNA-guanine(15) transglycosylase-like domain-containing protein</fullName>
    </recommendedName>
</protein>
<dbReference type="EMBL" id="CP012752">
    <property type="protein sequence ID" value="ALG10212.1"/>
    <property type="molecule type" value="Genomic_DNA"/>
</dbReference>
<gene>
    <name evidence="1" type="ORF">AOZ06_27945</name>
</gene>
<accession>A0A0N9I2F9</accession>
<organism evidence="1 2">
    <name type="scientific">Kibdelosporangium phytohabitans</name>
    <dbReference type="NCBI Taxonomy" id="860235"/>
    <lineage>
        <taxon>Bacteria</taxon>
        <taxon>Bacillati</taxon>
        <taxon>Actinomycetota</taxon>
        <taxon>Actinomycetes</taxon>
        <taxon>Pseudonocardiales</taxon>
        <taxon>Pseudonocardiaceae</taxon>
        <taxon>Kibdelosporangium</taxon>
    </lineage>
</organism>
<evidence type="ECO:0000313" key="1">
    <source>
        <dbReference type="EMBL" id="ALG10212.1"/>
    </source>
</evidence>
<keyword evidence="2" id="KW-1185">Reference proteome</keyword>
<sequence length="342" mass="36808">MVGALLNRVLVHATPAQAVALQPYVSAEHGGFVLTGAQGRFHPDCPVLVDPAAYERHVATPDAPFLLPTGGLLSIGLPEMLDDQLAAGATAAITPTKFIAAGDIGSLTAAARQVARLDRQDVLFLVPLDISLLGRAHFDEVTAILADAGHPVALVLGRRFGSLAQTADRVVPYIRNLRVLAAAIDLMPLRTDFTAFDLVAHGAFAGAPRSGGAVRHTGDSAPDVLVPGFMAWWRGSDLADLFGARQNLAPRCPCVVCDEQRLTRLIRAHHAEEAMCHAVATWSAYAGDLLGQPTMRARAEYWRRMCGNAIGYHSELTHHLRRVRPLVPRKSIQTWATLSPWT</sequence>
<evidence type="ECO:0008006" key="3">
    <source>
        <dbReference type="Google" id="ProtNLM"/>
    </source>
</evidence>
<evidence type="ECO:0000313" key="2">
    <source>
        <dbReference type="Proteomes" id="UP000063699"/>
    </source>
</evidence>
<dbReference type="Proteomes" id="UP000063699">
    <property type="component" value="Chromosome"/>
</dbReference>
<dbReference type="KEGG" id="kphy:AOZ06_27945"/>
<name>A0A0N9I2F9_9PSEU</name>
<proteinExistence type="predicted"/>
<reference evidence="1 2" key="1">
    <citation type="submission" date="2015-07" db="EMBL/GenBank/DDBJ databases">
        <title>Genome sequencing of Kibdelosporangium phytohabitans.</title>
        <authorList>
            <person name="Qin S."/>
            <person name="Xing K."/>
        </authorList>
    </citation>
    <scope>NUCLEOTIDE SEQUENCE [LARGE SCALE GENOMIC DNA]</scope>
    <source>
        <strain evidence="1 2">KLBMP1111</strain>
    </source>
</reference>